<comment type="similarity">
    <text evidence="1">Belongs to the enoyl-CoA hydratase/isomerase family.</text>
</comment>
<dbReference type="CDD" id="cd06558">
    <property type="entry name" value="crotonase-like"/>
    <property type="match status" value="1"/>
</dbReference>
<name>A0A1M6DKZ0_9BACT</name>
<dbReference type="PANTHER" id="PTHR42964:SF1">
    <property type="entry name" value="POLYKETIDE BIOSYNTHESIS ENOYL-COA HYDRATASE PKSH-RELATED"/>
    <property type="match status" value="1"/>
</dbReference>
<evidence type="ECO:0000313" key="3">
    <source>
        <dbReference type="Proteomes" id="UP000183994"/>
    </source>
</evidence>
<dbReference type="STRING" id="1121393.SAMN02745216_00398"/>
<evidence type="ECO:0000313" key="2">
    <source>
        <dbReference type="EMBL" id="SHI73984.1"/>
    </source>
</evidence>
<dbReference type="RefSeq" id="WP_073472372.1">
    <property type="nucleotide sequence ID" value="NZ_FQZU01000002.1"/>
</dbReference>
<dbReference type="AlphaFoldDB" id="A0A1M6DKZ0"/>
<dbReference type="OrthoDB" id="5365311at2"/>
<sequence length="259" mass="28085">MSYNTIITEIGEDFVGMITLNRPDQLNTFSWDLAGELRQALEEMEKDSSVRVVMVTGAGRAFCAGIDLTGYEGKTQAEYEGWITHMEDSLAYISQMSKPVIAKVNGAAAAIGAGLVAACDLAIASERAKIGLTAINVGLNCVGPVIPVSKSLGRKHALEMLLFGELLNPKRALEMGLYNRVVPSDELDGLAREWAASLAQRSPAAVANAKTSYYASEDLSYMEQFKFMDRAFAQLCASPEAKEGVSAFLEKRDPSWKTK</sequence>
<gene>
    <name evidence="2" type="ORF">SAMN02745216_00398</name>
</gene>
<keyword evidence="3" id="KW-1185">Reference proteome</keyword>
<accession>A0A1M6DKZ0</accession>
<proteinExistence type="inferred from homology"/>
<dbReference type="InterPro" id="IPR001753">
    <property type="entry name" value="Enoyl-CoA_hydra/iso"/>
</dbReference>
<dbReference type="Pfam" id="PF00378">
    <property type="entry name" value="ECH_1"/>
    <property type="match status" value="1"/>
</dbReference>
<dbReference type="PANTHER" id="PTHR42964">
    <property type="entry name" value="ENOYL-COA HYDRATASE"/>
    <property type="match status" value="1"/>
</dbReference>
<dbReference type="Gene3D" id="3.90.226.10">
    <property type="entry name" value="2-enoyl-CoA Hydratase, Chain A, domain 1"/>
    <property type="match status" value="1"/>
</dbReference>
<protein>
    <submittedName>
        <fullName evidence="2">Short chain enoyl-CoA hydratase</fullName>
    </submittedName>
</protein>
<dbReference type="EMBL" id="FQZU01000002">
    <property type="protein sequence ID" value="SHI73984.1"/>
    <property type="molecule type" value="Genomic_DNA"/>
</dbReference>
<dbReference type="Proteomes" id="UP000183994">
    <property type="component" value="Unassembled WGS sequence"/>
</dbReference>
<dbReference type="GO" id="GO:0003824">
    <property type="term" value="F:catalytic activity"/>
    <property type="evidence" value="ECO:0007669"/>
    <property type="project" value="UniProtKB-ARBA"/>
</dbReference>
<dbReference type="GO" id="GO:0008300">
    <property type="term" value="P:isoprenoid catabolic process"/>
    <property type="evidence" value="ECO:0007669"/>
    <property type="project" value="TreeGrafter"/>
</dbReference>
<organism evidence="2 3">
    <name type="scientific">Desulfatibacillum alkenivorans DSM 16219</name>
    <dbReference type="NCBI Taxonomy" id="1121393"/>
    <lineage>
        <taxon>Bacteria</taxon>
        <taxon>Pseudomonadati</taxon>
        <taxon>Thermodesulfobacteriota</taxon>
        <taxon>Desulfobacteria</taxon>
        <taxon>Desulfobacterales</taxon>
        <taxon>Desulfatibacillaceae</taxon>
        <taxon>Desulfatibacillum</taxon>
    </lineage>
</organism>
<evidence type="ECO:0000256" key="1">
    <source>
        <dbReference type="ARBA" id="ARBA00005254"/>
    </source>
</evidence>
<dbReference type="SUPFAM" id="SSF52096">
    <property type="entry name" value="ClpP/crotonase"/>
    <property type="match status" value="1"/>
</dbReference>
<dbReference type="InterPro" id="IPR051683">
    <property type="entry name" value="Enoyl-CoA_Hydratase/Isomerase"/>
</dbReference>
<dbReference type="InterPro" id="IPR029045">
    <property type="entry name" value="ClpP/crotonase-like_dom_sf"/>
</dbReference>
<reference evidence="3" key="1">
    <citation type="submission" date="2016-11" db="EMBL/GenBank/DDBJ databases">
        <authorList>
            <person name="Varghese N."/>
            <person name="Submissions S."/>
        </authorList>
    </citation>
    <scope>NUCLEOTIDE SEQUENCE [LARGE SCALE GENOMIC DNA]</scope>
    <source>
        <strain evidence="3">DSM 16219</strain>
    </source>
</reference>